<dbReference type="InParanoid" id="J0LK64"/>
<proteinExistence type="predicted"/>
<reference evidence="3" key="1">
    <citation type="journal article" date="2012" name="Science">
        <title>The Paleozoic origin of enzymatic lignin decomposition reconstructed from 31 fungal genomes.</title>
        <authorList>
            <person name="Floudas D."/>
            <person name="Binder M."/>
            <person name="Riley R."/>
            <person name="Barry K."/>
            <person name="Blanchette R.A."/>
            <person name="Henrissat B."/>
            <person name="Martinez A.T."/>
            <person name="Otillar R."/>
            <person name="Spatafora J.W."/>
            <person name="Yadav J.S."/>
            <person name="Aerts A."/>
            <person name="Benoit I."/>
            <person name="Boyd A."/>
            <person name="Carlson A."/>
            <person name="Copeland A."/>
            <person name="Coutinho P.M."/>
            <person name="de Vries R.P."/>
            <person name="Ferreira P."/>
            <person name="Findley K."/>
            <person name="Foster B."/>
            <person name="Gaskell J."/>
            <person name="Glotzer D."/>
            <person name="Gorecki P."/>
            <person name="Heitman J."/>
            <person name="Hesse C."/>
            <person name="Hori C."/>
            <person name="Igarashi K."/>
            <person name="Jurgens J.A."/>
            <person name="Kallen N."/>
            <person name="Kersten P."/>
            <person name="Kohler A."/>
            <person name="Kuees U."/>
            <person name="Kumar T.K.A."/>
            <person name="Kuo A."/>
            <person name="LaButti K."/>
            <person name="Larrondo L.F."/>
            <person name="Lindquist E."/>
            <person name="Ling A."/>
            <person name="Lombard V."/>
            <person name="Lucas S."/>
            <person name="Lundell T."/>
            <person name="Martin R."/>
            <person name="McLaughlin D.J."/>
            <person name="Morgenstern I."/>
            <person name="Morin E."/>
            <person name="Murat C."/>
            <person name="Nagy L.G."/>
            <person name="Nolan M."/>
            <person name="Ohm R.A."/>
            <person name="Patyshakuliyeva A."/>
            <person name="Rokas A."/>
            <person name="Ruiz-Duenas F.J."/>
            <person name="Sabat G."/>
            <person name="Salamov A."/>
            <person name="Samejima M."/>
            <person name="Schmutz J."/>
            <person name="Slot J.C."/>
            <person name="St John F."/>
            <person name="Stenlid J."/>
            <person name="Sun H."/>
            <person name="Sun S."/>
            <person name="Syed K."/>
            <person name="Tsang A."/>
            <person name="Wiebenga A."/>
            <person name="Young D."/>
            <person name="Pisabarro A."/>
            <person name="Eastwood D.C."/>
            <person name="Martin F."/>
            <person name="Cullen D."/>
            <person name="Grigoriev I.V."/>
            <person name="Hibbett D.S."/>
        </authorList>
    </citation>
    <scope>NUCLEOTIDE SEQUENCE [LARGE SCALE GENOMIC DNA]</scope>
    <source>
        <strain evidence="3">TFB10046</strain>
    </source>
</reference>
<evidence type="ECO:0000313" key="2">
    <source>
        <dbReference type="EMBL" id="EJD41343.1"/>
    </source>
</evidence>
<evidence type="ECO:0000256" key="1">
    <source>
        <dbReference type="SAM" id="MobiDB-lite"/>
    </source>
</evidence>
<dbReference type="Proteomes" id="UP000006514">
    <property type="component" value="Unassembled WGS sequence"/>
</dbReference>
<evidence type="ECO:0000313" key="3">
    <source>
        <dbReference type="Proteomes" id="UP000006514"/>
    </source>
</evidence>
<feature type="compositionally biased region" description="Basic residues" evidence="1">
    <location>
        <begin position="124"/>
        <end position="133"/>
    </location>
</feature>
<keyword evidence="3" id="KW-1185">Reference proteome</keyword>
<dbReference type="KEGG" id="adl:AURDEDRAFT_169500"/>
<name>J0LK64_AURST</name>
<dbReference type="EMBL" id="JH687793">
    <property type="protein sequence ID" value="EJD41343.1"/>
    <property type="molecule type" value="Genomic_DNA"/>
</dbReference>
<feature type="compositionally biased region" description="Basic and acidic residues" evidence="1">
    <location>
        <begin position="172"/>
        <end position="181"/>
    </location>
</feature>
<gene>
    <name evidence="2" type="ORF">AURDEDRAFT_169500</name>
</gene>
<feature type="region of interest" description="Disordered" evidence="1">
    <location>
        <begin position="33"/>
        <end position="52"/>
    </location>
</feature>
<feature type="region of interest" description="Disordered" evidence="1">
    <location>
        <begin position="106"/>
        <end position="188"/>
    </location>
</feature>
<accession>J0LK64</accession>
<protein>
    <submittedName>
        <fullName evidence="2">Uncharacterized protein</fullName>
    </submittedName>
</protein>
<sequence>MSRKVPSLVTLPDRGAPMPWDFLDCSWTLPDEPRHKPAPVIPGERTPRPSPTRATAALQTRALAPDLRLASAALLALHEGSPAPAAPNSKYNSNAANAAQHALWPLPNMAPPAEKENAEPERRGRSRTKRRLYHSTAQTLRPQRPRVVAATFAADDSPGSSPSPSPVCTTRAEPRAGRPTDPKPLVADDDLSPLRLAMAEIDSPAEAPVRTLRRVAGGRLPMAALRARASGTVNVSSPVSDADLNDADEEDWSHLLLGASASRRGGWGRRR</sequence>
<dbReference type="AlphaFoldDB" id="J0LK64"/>
<feature type="compositionally biased region" description="Basic and acidic residues" evidence="1">
    <location>
        <begin position="113"/>
        <end position="123"/>
    </location>
</feature>
<organism evidence="2 3">
    <name type="scientific">Auricularia subglabra (strain TFB-10046 / SS5)</name>
    <name type="common">White-rot fungus</name>
    <name type="synonym">Auricularia delicata (strain TFB10046)</name>
    <dbReference type="NCBI Taxonomy" id="717982"/>
    <lineage>
        <taxon>Eukaryota</taxon>
        <taxon>Fungi</taxon>
        <taxon>Dikarya</taxon>
        <taxon>Basidiomycota</taxon>
        <taxon>Agaricomycotina</taxon>
        <taxon>Agaricomycetes</taxon>
        <taxon>Auriculariales</taxon>
        <taxon>Auriculariaceae</taxon>
        <taxon>Auricularia</taxon>
    </lineage>
</organism>